<organism evidence="22 23">
    <name type="scientific">Talaromyces atroroseus</name>
    <dbReference type="NCBI Taxonomy" id="1441469"/>
    <lineage>
        <taxon>Eukaryota</taxon>
        <taxon>Fungi</taxon>
        <taxon>Dikarya</taxon>
        <taxon>Ascomycota</taxon>
        <taxon>Pezizomycotina</taxon>
        <taxon>Eurotiomycetes</taxon>
        <taxon>Eurotiomycetidae</taxon>
        <taxon>Eurotiales</taxon>
        <taxon>Trichocomaceae</taxon>
        <taxon>Talaromyces</taxon>
        <taxon>Talaromyces sect. Trachyspermi</taxon>
    </lineage>
</organism>
<keyword evidence="23" id="KW-1185">Reference proteome</keyword>
<comment type="caution">
    <text evidence="22">The sequence shown here is derived from an EMBL/GenBank/DDBJ whole genome shotgun (WGS) entry which is preliminary data.</text>
</comment>
<feature type="transmembrane region" description="Helical" evidence="20">
    <location>
        <begin position="397"/>
        <end position="416"/>
    </location>
</feature>
<keyword evidence="13 20" id="KW-1133">Transmembrane helix</keyword>
<keyword evidence="15" id="KW-0443">Lipid metabolism</keyword>
<name>A0A225AZ71_TALAT</name>
<keyword evidence="16 20" id="KW-0472">Membrane</keyword>
<dbReference type="InterPro" id="IPR029044">
    <property type="entry name" value="Nucleotide-diphossugar_trans"/>
</dbReference>
<keyword evidence="7" id="KW-0328">Glycosyltransferase</keyword>
<evidence type="ECO:0000256" key="8">
    <source>
        <dbReference type="ARBA" id="ARBA00022679"/>
    </source>
</evidence>
<comment type="catalytic activity">
    <reaction evidence="18">
        <text>a very-long-chain 2,3-saturated fatty acyl-CoA + NADP(+) = a very-long-chain (2E)-enoyl-CoA + NADPH + H(+)</text>
        <dbReference type="Rhea" id="RHEA:14473"/>
        <dbReference type="ChEBI" id="CHEBI:15378"/>
        <dbReference type="ChEBI" id="CHEBI:57783"/>
        <dbReference type="ChEBI" id="CHEBI:58349"/>
        <dbReference type="ChEBI" id="CHEBI:83724"/>
        <dbReference type="ChEBI" id="CHEBI:83728"/>
        <dbReference type="EC" id="1.3.1.93"/>
    </reaction>
</comment>
<evidence type="ECO:0000256" key="6">
    <source>
        <dbReference type="ARBA" id="ARBA00022516"/>
    </source>
</evidence>
<dbReference type="FunFam" id="1.20.120.1630:FF:000010">
    <property type="entry name" value="Steroid alpha reductase family protein"/>
    <property type="match status" value="1"/>
</dbReference>
<feature type="transmembrane region" description="Helical" evidence="20">
    <location>
        <begin position="196"/>
        <end position="215"/>
    </location>
</feature>
<dbReference type="GO" id="GO:0005789">
    <property type="term" value="C:endoplasmic reticulum membrane"/>
    <property type="evidence" value="ECO:0007669"/>
    <property type="project" value="UniProtKB-SubCell"/>
</dbReference>
<keyword evidence="12" id="KW-0521">NADP</keyword>
<evidence type="ECO:0000256" key="17">
    <source>
        <dbReference type="ARBA" id="ARBA00023160"/>
    </source>
</evidence>
<dbReference type="EMBL" id="LFMY01000006">
    <property type="protein sequence ID" value="OKL59775.1"/>
    <property type="molecule type" value="Genomic_DNA"/>
</dbReference>
<evidence type="ECO:0000256" key="1">
    <source>
        <dbReference type="ARBA" id="ARBA00004477"/>
    </source>
</evidence>
<comment type="pathway">
    <text evidence="2">Lipid metabolism; fatty acid biosynthesis.</text>
</comment>
<dbReference type="FunFam" id="3.90.550.10:FF:000149">
    <property type="entry name" value="Alpha-1,6-mannosyltransferase subunit"/>
    <property type="match status" value="1"/>
</dbReference>
<dbReference type="AlphaFoldDB" id="A0A225AZ71"/>
<evidence type="ECO:0000256" key="12">
    <source>
        <dbReference type="ARBA" id="ARBA00022857"/>
    </source>
</evidence>
<dbReference type="Gene3D" id="3.90.550.10">
    <property type="entry name" value="Spore Coat Polysaccharide Biosynthesis Protein SpsA, Chain A"/>
    <property type="match status" value="1"/>
</dbReference>
<keyword evidence="14" id="KW-0560">Oxidoreductase</keyword>
<dbReference type="InterPro" id="IPR008630">
    <property type="entry name" value="Glyco_trans_34"/>
</dbReference>
<evidence type="ECO:0000256" key="18">
    <source>
        <dbReference type="ARBA" id="ARBA00051495"/>
    </source>
</evidence>
<dbReference type="GO" id="GO:0102758">
    <property type="term" value="F:very-long-chain enoyl-CoA reductase activity"/>
    <property type="evidence" value="ECO:0007669"/>
    <property type="project" value="UniProtKB-EC"/>
</dbReference>
<comment type="similarity">
    <text evidence="3">Belongs to the glycosyltransferase 34 family.</text>
</comment>
<dbReference type="RefSeq" id="XP_020119896.1">
    <property type="nucleotide sequence ID" value="XM_020267070.1"/>
</dbReference>
<comment type="function">
    <text evidence="19">Catalyzes the last of the four reactions of the long-chain fatty acids elongation cycle. This endoplasmic reticulum-bound enzymatic process, allows the addition of 2 carbons to the chain of long- and very long-chain fatty acids/VLCFAs per cycle. This enzyme reduces the trans-2,3-enoyl-CoA fatty acid intermediate to an acyl-CoA that can be further elongated by entering a new cycle of elongation. Thereby, it participates in the production of VLCFAs of different chain lengths that are involved in multiple biological processes as precursors of membrane lipids and lipid mediators.</text>
</comment>
<sequence>MSTIEIVVNPRGKPIRKLPKEVTVSTAAPASDIYNTIAQKSGYSVHRLRVTKGSDGSTLPNGSQTIQETGLKAQSVVYVKDLGPQLGWRFVYVIEYLGPLLIIPASLYLLRPYLYFNFEQIPEPSWPQQLVCALLVVHFLKREYETLFIHRFSLATMPARNIFKNCGHYWALAGANIAYWVFRPDSPAATNNLNPILYYGGLALFVLGELANLNAHLILRGLRRPGTTERGIPKGFGFGLVTCPNYMFEIIAWIGVYLLTNLSWSVLLFIVVGTLQMYQWAKKKERRYRQEFGDKYKRKRFTVLPPLLPSSRLFIVDDTKVNHFTSQPAVGTPRCTNDLEVVEYNVLGNLDLGLGLFRVLSNPSLKRAGNDCVSSIAPPFAPRTSVWSLQRRRQLKTIGTIALVVIFLFFILPRFVSFSITRPIAAAIPSGTANIVLVTLFDRETLSERYIQWITSNREDYASRHGYKTFFANTSDYLYTLQDQQPRSWATVPAVRHAMAENPHSTYFFFLDVNAFIMEPRLSLTAHVLDPKQLESLMIKDHPVVPPDSIIKTFSHLKANDVDLIITQDGEDLVPGSFIIRQGDWARFFLDVWYDPLYRSYNFARAEKHALDHIVQWHATILAKLALIPQRSINSYSKDSPDVSADAEAAKKSCSHIIQCGRGRRRI</sequence>
<dbReference type="PANTHER" id="PTHR10556:SF28">
    <property type="entry name" value="VERY-LONG-CHAIN ENOYL-COA REDUCTASE"/>
    <property type="match status" value="1"/>
</dbReference>
<evidence type="ECO:0000313" key="23">
    <source>
        <dbReference type="Proteomes" id="UP000214365"/>
    </source>
</evidence>
<evidence type="ECO:0000256" key="7">
    <source>
        <dbReference type="ARBA" id="ARBA00022676"/>
    </source>
</evidence>
<evidence type="ECO:0000256" key="5">
    <source>
        <dbReference type="ARBA" id="ARBA00012530"/>
    </source>
</evidence>
<keyword evidence="11" id="KW-0276">Fatty acid metabolism</keyword>
<proteinExistence type="inferred from homology"/>
<evidence type="ECO:0000256" key="19">
    <source>
        <dbReference type="ARBA" id="ARBA00058640"/>
    </source>
</evidence>
<evidence type="ECO:0000256" key="13">
    <source>
        <dbReference type="ARBA" id="ARBA00022989"/>
    </source>
</evidence>
<feature type="transmembrane region" description="Helical" evidence="20">
    <location>
        <begin position="262"/>
        <end position="281"/>
    </location>
</feature>
<dbReference type="GO" id="GO:0042761">
    <property type="term" value="P:very long-chain fatty acid biosynthetic process"/>
    <property type="evidence" value="ECO:0007669"/>
    <property type="project" value="TreeGrafter"/>
</dbReference>
<evidence type="ECO:0000256" key="9">
    <source>
        <dbReference type="ARBA" id="ARBA00022692"/>
    </source>
</evidence>
<dbReference type="Proteomes" id="UP000214365">
    <property type="component" value="Unassembled WGS sequence"/>
</dbReference>
<reference evidence="22 23" key="1">
    <citation type="submission" date="2015-06" db="EMBL/GenBank/DDBJ databases">
        <title>Talaromyces atroroseus IBT 11181 draft genome.</title>
        <authorList>
            <person name="Rasmussen K.B."/>
            <person name="Rasmussen S."/>
            <person name="Petersen B."/>
            <person name="Sicheritz-Ponten T."/>
            <person name="Mortensen U.H."/>
            <person name="Thrane U."/>
        </authorList>
    </citation>
    <scope>NUCLEOTIDE SEQUENCE [LARGE SCALE GENOMIC DNA]</scope>
    <source>
        <strain evidence="22 23">IBT 11181</strain>
    </source>
</reference>
<accession>A0A225AZ71</accession>
<evidence type="ECO:0000256" key="3">
    <source>
        <dbReference type="ARBA" id="ARBA00005664"/>
    </source>
</evidence>
<keyword evidence="10" id="KW-0256">Endoplasmic reticulum</keyword>
<feature type="transmembrane region" description="Helical" evidence="20">
    <location>
        <begin position="90"/>
        <end position="110"/>
    </location>
</feature>
<evidence type="ECO:0000256" key="10">
    <source>
        <dbReference type="ARBA" id="ARBA00022824"/>
    </source>
</evidence>
<dbReference type="Pfam" id="PF05637">
    <property type="entry name" value="Glyco_transf_34"/>
    <property type="match status" value="1"/>
</dbReference>
<comment type="similarity">
    <text evidence="4">Belongs to the steroid 5-alpha reductase family.</text>
</comment>
<feature type="transmembrane region" description="Helical" evidence="20">
    <location>
        <begin position="236"/>
        <end position="256"/>
    </location>
</feature>
<dbReference type="InterPro" id="IPR001104">
    <property type="entry name" value="3-oxo-5_a-steroid_4-DH_C"/>
</dbReference>
<evidence type="ECO:0000313" key="22">
    <source>
        <dbReference type="EMBL" id="OKL59775.1"/>
    </source>
</evidence>
<dbReference type="STRING" id="1441469.A0A225AZ71"/>
<dbReference type="Pfam" id="PF02544">
    <property type="entry name" value="Steroid_dh"/>
    <property type="match status" value="1"/>
</dbReference>
<dbReference type="Gene3D" id="1.20.120.1630">
    <property type="match status" value="1"/>
</dbReference>
<comment type="subcellular location">
    <subcellularLocation>
        <location evidence="1">Endoplasmic reticulum membrane</location>
        <topology evidence="1">Multi-pass membrane protein</topology>
    </subcellularLocation>
</comment>
<evidence type="ECO:0000256" key="4">
    <source>
        <dbReference type="ARBA" id="ARBA00007742"/>
    </source>
</evidence>
<evidence type="ECO:0000256" key="2">
    <source>
        <dbReference type="ARBA" id="ARBA00005194"/>
    </source>
</evidence>
<protein>
    <recommendedName>
        <fullName evidence="5">very-long-chain enoyl-CoA reductase</fullName>
        <ecNumber evidence="5">1.3.1.93</ecNumber>
    </recommendedName>
</protein>
<dbReference type="EC" id="1.3.1.93" evidence="5"/>
<gene>
    <name evidence="22" type="ORF">UA08_04764</name>
</gene>
<feature type="transmembrane region" description="Helical" evidence="20">
    <location>
        <begin position="162"/>
        <end position="181"/>
    </location>
</feature>
<dbReference type="GO" id="GO:0016757">
    <property type="term" value="F:glycosyltransferase activity"/>
    <property type="evidence" value="ECO:0007669"/>
    <property type="project" value="UniProtKB-KW"/>
</dbReference>
<dbReference type="GeneID" id="31004519"/>
<evidence type="ECO:0000256" key="11">
    <source>
        <dbReference type="ARBA" id="ARBA00022832"/>
    </source>
</evidence>
<dbReference type="OrthoDB" id="540503at2759"/>
<dbReference type="PANTHER" id="PTHR10556">
    <property type="entry name" value="3-OXO-5-ALPHA-STEROID 4-DEHYDROGENASE"/>
    <property type="match status" value="1"/>
</dbReference>
<keyword evidence="17" id="KW-0275">Fatty acid biosynthesis</keyword>
<keyword evidence="8" id="KW-0808">Transferase</keyword>
<feature type="domain" description="3-oxo-5-alpha-steroid 4-dehydrogenase C-terminal" evidence="21">
    <location>
        <begin position="156"/>
        <end position="306"/>
    </location>
</feature>
<evidence type="ECO:0000256" key="14">
    <source>
        <dbReference type="ARBA" id="ARBA00023002"/>
    </source>
</evidence>
<keyword evidence="9 20" id="KW-0812">Transmembrane</keyword>
<evidence type="ECO:0000256" key="15">
    <source>
        <dbReference type="ARBA" id="ARBA00023098"/>
    </source>
</evidence>
<evidence type="ECO:0000259" key="21">
    <source>
        <dbReference type="Pfam" id="PF02544"/>
    </source>
</evidence>
<evidence type="ECO:0000256" key="16">
    <source>
        <dbReference type="ARBA" id="ARBA00023136"/>
    </source>
</evidence>
<keyword evidence="6" id="KW-0444">Lipid biosynthesis</keyword>
<dbReference type="InterPro" id="IPR039357">
    <property type="entry name" value="SRD5A/TECR"/>
</dbReference>
<evidence type="ECO:0000256" key="20">
    <source>
        <dbReference type="SAM" id="Phobius"/>
    </source>
</evidence>
<dbReference type="PROSITE" id="PS50244">
    <property type="entry name" value="S5A_REDUCTASE"/>
    <property type="match status" value="1"/>
</dbReference>